<dbReference type="EC" id="1.-.-.-" evidence="1"/>
<keyword evidence="1" id="KW-0560">Oxidoreductase</keyword>
<name>A0A5B8C3I9_9MICO</name>
<dbReference type="SUPFAM" id="SSF50475">
    <property type="entry name" value="FMN-binding split barrel"/>
    <property type="match status" value="1"/>
</dbReference>
<dbReference type="NCBIfam" id="TIGR04023">
    <property type="entry name" value="PPOX_MSMEG_5819"/>
    <property type="match status" value="1"/>
</dbReference>
<protein>
    <submittedName>
        <fullName evidence="1">PPOX class F420-dependent oxidoreductase</fullName>
        <ecNumber evidence="1">1.-.-.-</ecNumber>
    </submittedName>
</protein>
<dbReference type="OrthoDB" id="3693562at2"/>
<dbReference type="Proteomes" id="UP000314616">
    <property type="component" value="Chromosome"/>
</dbReference>
<dbReference type="InterPro" id="IPR024031">
    <property type="entry name" value="MSMEG_5819/OxyR"/>
</dbReference>
<dbReference type="GO" id="GO:0016491">
    <property type="term" value="F:oxidoreductase activity"/>
    <property type="evidence" value="ECO:0007669"/>
    <property type="project" value="UniProtKB-KW"/>
</dbReference>
<accession>A0A5B8C3I9</accession>
<organism evidence="1 2">
    <name type="scientific">Georgenia yuyongxinii</name>
    <dbReference type="NCBI Taxonomy" id="2589797"/>
    <lineage>
        <taxon>Bacteria</taxon>
        <taxon>Bacillati</taxon>
        <taxon>Actinomycetota</taxon>
        <taxon>Actinomycetes</taxon>
        <taxon>Micrococcales</taxon>
        <taxon>Bogoriellaceae</taxon>
        <taxon>Georgenia</taxon>
    </lineage>
</organism>
<dbReference type="Gene3D" id="2.30.110.10">
    <property type="entry name" value="Electron Transport, Fmn-binding Protein, Chain A"/>
    <property type="match status" value="1"/>
</dbReference>
<evidence type="ECO:0000313" key="2">
    <source>
        <dbReference type="Proteomes" id="UP000314616"/>
    </source>
</evidence>
<proteinExistence type="predicted"/>
<dbReference type="EMBL" id="CP040915">
    <property type="protein sequence ID" value="QDC25173.1"/>
    <property type="molecule type" value="Genomic_DNA"/>
</dbReference>
<gene>
    <name evidence="1" type="ORF">FE374_11665</name>
</gene>
<dbReference type="RefSeq" id="WP_139929255.1">
    <property type="nucleotide sequence ID" value="NZ_CP040915.1"/>
</dbReference>
<reference evidence="1 2" key="1">
    <citation type="submission" date="2019-05" db="EMBL/GenBank/DDBJ databases">
        <title>Georgenia *** sp. nov., and Georgenia *** sp. nov., isolated from the intestinal contents of plateau pika (Ochotona curzoniae) in the Qinghai-Tibet plateau of China.</title>
        <authorList>
            <person name="Tian Z."/>
        </authorList>
    </citation>
    <scope>NUCLEOTIDE SEQUENCE [LARGE SCALE GENOMIC DNA]</scope>
    <source>
        <strain evidence="1 2">Z443</strain>
    </source>
</reference>
<evidence type="ECO:0000313" key="1">
    <source>
        <dbReference type="EMBL" id="QDC25173.1"/>
    </source>
</evidence>
<sequence>MFREDEVAYLRSQPFGRIATMGVDDQPDVVPVALEFDGTFFWVGGVGGSVLTTRKFRNVAAGRTNVAIIVDDMVSFDPFVARSIRVYGVADGPVERVGMVGPGVFLRVTPTVSWSWNMAGEPVGETWYAATRREHEAPPSGAD</sequence>
<dbReference type="AlphaFoldDB" id="A0A5B8C3I9"/>
<dbReference type="InterPro" id="IPR012349">
    <property type="entry name" value="Split_barrel_FMN-bd"/>
</dbReference>
<dbReference type="KEGG" id="gyu:FE374_11665"/>